<gene>
    <name evidence="1" type="ORF">XJ32_00725</name>
</gene>
<dbReference type="Gene3D" id="3.40.50.1240">
    <property type="entry name" value="Phosphoglycerate mutase-like"/>
    <property type="match status" value="1"/>
</dbReference>
<proteinExistence type="predicted"/>
<name>A0A1Q2LEM2_9HELI</name>
<reference evidence="1 2" key="1">
    <citation type="submission" date="2017-02" db="EMBL/GenBank/DDBJ databases">
        <title>Whole genome sequencing of Helicobacter bilis strain AAQJH.</title>
        <authorList>
            <person name="Conlan S."/>
            <person name="Thomas P.J."/>
            <person name="Mullikin J."/>
            <person name="Palmore T.N."/>
            <person name="Frank K.M."/>
            <person name="Segre J.A."/>
        </authorList>
    </citation>
    <scope>NUCLEOTIDE SEQUENCE [LARGE SCALE GENOMIC DNA]</scope>
    <source>
        <strain evidence="1 2">AAQJH</strain>
    </source>
</reference>
<evidence type="ECO:0000313" key="1">
    <source>
        <dbReference type="EMBL" id="AQQ58859.1"/>
    </source>
</evidence>
<dbReference type="SUPFAM" id="SSF53254">
    <property type="entry name" value="Phosphoglycerate mutase-like"/>
    <property type="match status" value="1"/>
</dbReference>
<evidence type="ECO:0000313" key="2">
    <source>
        <dbReference type="Proteomes" id="UP000188298"/>
    </source>
</evidence>
<sequence>MRSIYASMNDSVALIPSGVRAKLFVRHSIRPGVEGEKVEHNGEMIQIEAGFHWGLTREGKIMAEEFGRGLRDEFILCNLVSSESKRCVETLNHIQKGYGINAETSTHNVLKAMWVLDPLKWHNIYEYYNKNIKLLLQKMLDREHIDGVYPVEKSVYLLLEYMGLCDDMGHRILNSELLQAKDSKKKELDIYVSHDGLIMLTLCYLLQKNMSEIEWVYMLEGVFFWREEYLLCFAWRGEKFEFDIRGLV</sequence>
<evidence type="ECO:0008006" key="3">
    <source>
        <dbReference type="Google" id="ProtNLM"/>
    </source>
</evidence>
<dbReference type="InterPro" id="IPR029033">
    <property type="entry name" value="His_PPase_superfam"/>
</dbReference>
<dbReference type="KEGG" id="hbl:XJ32_00725"/>
<organism evidence="1 2">
    <name type="scientific">Helicobacter bilis</name>
    <dbReference type="NCBI Taxonomy" id="37372"/>
    <lineage>
        <taxon>Bacteria</taxon>
        <taxon>Pseudomonadati</taxon>
        <taxon>Campylobacterota</taxon>
        <taxon>Epsilonproteobacteria</taxon>
        <taxon>Campylobacterales</taxon>
        <taxon>Helicobacteraceae</taxon>
        <taxon>Helicobacter</taxon>
    </lineage>
</organism>
<dbReference type="EMBL" id="CP019645">
    <property type="protein sequence ID" value="AQQ58859.1"/>
    <property type="molecule type" value="Genomic_DNA"/>
</dbReference>
<dbReference type="Proteomes" id="UP000188298">
    <property type="component" value="Chromosome"/>
</dbReference>
<protein>
    <recommendedName>
        <fullName evidence="3">Histidine phosphatase family protein</fullName>
    </recommendedName>
</protein>
<dbReference type="AlphaFoldDB" id="A0A1Q2LEM2"/>
<accession>A0A1Q2LEM2</accession>
<dbReference type="RefSeq" id="WP_077388001.1">
    <property type="nucleotide sequence ID" value="NZ_CP019645.1"/>
</dbReference>